<proteinExistence type="predicted"/>
<keyword evidence="2" id="KW-1185">Reference proteome</keyword>
<accession>A0A0M0GCV1</accession>
<evidence type="ECO:0000313" key="1">
    <source>
        <dbReference type="EMBL" id="KON87367.1"/>
    </source>
</evidence>
<organism evidence="1 2">
    <name type="scientific">Sporosarcina globispora</name>
    <name type="common">Bacillus globisporus</name>
    <dbReference type="NCBI Taxonomy" id="1459"/>
    <lineage>
        <taxon>Bacteria</taxon>
        <taxon>Bacillati</taxon>
        <taxon>Bacillota</taxon>
        <taxon>Bacilli</taxon>
        <taxon>Bacillales</taxon>
        <taxon>Caryophanaceae</taxon>
        <taxon>Sporosarcina</taxon>
    </lineage>
</organism>
<dbReference type="RefSeq" id="WP_053434715.1">
    <property type="nucleotide sequence ID" value="NZ_LGUF01000007.1"/>
</dbReference>
<dbReference type="OrthoDB" id="2987681at2"/>
<dbReference type="PATRIC" id="fig|1459.3.peg.2437"/>
<protein>
    <submittedName>
        <fullName evidence="1">Uncharacterized protein</fullName>
    </submittedName>
</protein>
<evidence type="ECO:0000313" key="2">
    <source>
        <dbReference type="Proteomes" id="UP000037109"/>
    </source>
</evidence>
<gene>
    <name evidence="1" type="ORF">AF332_11390</name>
</gene>
<dbReference type="STRING" id="1459.AF332_11390"/>
<dbReference type="Proteomes" id="UP000037109">
    <property type="component" value="Unassembled WGS sequence"/>
</dbReference>
<name>A0A0M0GCV1_SPOGL</name>
<dbReference type="AlphaFoldDB" id="A0A0M0GCV1"/>
<reference evidence="2" key="1">
    <citation type="submission" date="2015-07" db="EMBL/GenBank/DDBJ databases">
        <title>Fjat-10036 dsm4.</title>
        <authorList>
            <person name="Liu B."/>
            <person name="Wang J."/>
            <person name="Zhu Y."/>
            <person name="Liu G."/>
            <person name="Chen Q."/>
            <person name="Chen Z."/>
            <person name="Lan J."/>
            <person name="Che J."/>
            <person name="Ge C."/>
            <person name="Shi H."/>
            <person name="Pan Z."/>
            <person name="Liu X."/>
        </authorList>
    </citation>
    <scope>NUCLEOTIDE SEQUENCE [LARGE SCALE GENOMIC DNA]</scope>
    <source>
        <strain evidence="2">DSM 4</strain>
    </source>
</reference>
<dbReference type="EMBL" id="LGUF01000007">
    <property type="protein sequence ID" value="KON87367.1"/>
    <property type="molecule type" value="Genomic_DNA"/>
</dbReference>
<comment type="caution">
    <text evidence="1">The sequence shown here is derived from an EMBL/GenBank/DDBJ whole genome shotgun (WGS) entry which is preliminary data.</text>
</comment>
<sequence length="423" mass="49074">MTTSTPVYNLSTVTFTQDSNQPYILNITALNDFYNTIKIGSFNFYHKAGYIKLPNGTTKEYKQFNSLLNAFFKIDPMFGYTITGIEAAKAAGNKMIKEEKKQAEKDFKELQINKANDYLNKVTNKDKTTLKNLRIFADKTDSELLEVINNTFKNAISKKLAADILNAIKEALQPVEENIPAETTNTIENNQTTEQKESYVVANRSFTSYDAAYQYCIESDFEPETMIIKEVATQQPSQTKPDQTNKPAEPVTYHFYKQTFNTYMEAYNYALNNMSPVTMVIASVHPYMTNERLQQLEKEYIFSKMNMSLEDMKEYFKYISELPDTLDKEDRYYKLKSWIERKENKIKSIVATKQRQKEQAIEIDNMFNDLYSIGMNKKEYSDLVVYTLNGEKIYSWSSGIAIEKMYNELLEVHSKHFKKPATA</sequence>